<dbReference type="InterPro" id="IPR040673">
    <property type="entry name" value="CCDC81_HU_dom_2"/>
</dbReference>
<dbReference type="GO" id="GO:0005815">
    <property type="term" value="C:microtubule organizing center"/>
    <property type="evidence" value="ECO:0007669"/>
    <property type="project" value="TreeGrafter"/>
</dbReference>
<keyword evidence="4" id="KW-1185">Reference proteome</keyword>
<sequence>MMRSIEDLVKGTKELPYPSIGKDITIEEAVRIWKAVGEFVYQNLLQNRIVSIPNIGKFAIHEEKIPVAHNPSRFYCRRTPIFQLSSRLTRHFRMKETNNLINGSRPEVSLNISTIAYMCHVPRFVVDVCIKEITAAVYRRLAENVRVELPFAGIGVVSIRRETYKILFQYKLLKRINETVIRSE</sequence>
<evidence type="ECO:0000259" key="2">
    <source>
        <dbReference type="Pfam" id="PF18289"/>
    </source>
</evidence>
<dbReference type="AlphaFoldDB" id="A0AAV6VVA9"/>
<evidence type="ECO:0008006" key="5">
    <source>
        <dbReference type="Google" id="ProtNLM"/>
    </source>
</evidence>
<evidence type="ECO:0000313" key="4">
    <source>
        <dbReference type="Proteomes" id="UP000827092"/>
    </source>
</evidence>
<dbReference type="GO" id="GO:0003677">
    <property type="term" value="F:DNA binding"/>
    <property type="evidence" value="ECO:0007669"/>
    <property type="project" value="InterPro"/>
</dbReference>
<dbReference type="InterPro" id="IPR028034">
    <property type="entry name" value="HU-CCDC81"/>
</dbReference>
<feature type="domain" description="CCDC81 HU" evidence="2">
    <location>
        <begin position="108"/>
        <end position="179"/>
    </location>
</feature>
<gene>
    <name evidence="3" type="ORF">JTE90_022146</name>
</gene>
<protein>
    <recommendedName>
        <fullName evidence="5">CCDC81 HU domain-containing protein</fullName>
    </recommendedName>
</protein>
<dbReference type="PANTHER" id="PTHR14362">
    <property type="entry name" value="COILED-COIL DOMAIN-CONTAINING PROTEIN 81"/>
    <property type="match status" value="1"/>
</dbReference>
<evidence type="ECO:0000259" key="1">
    <source>
        <dbReference type="Pfam" id="PF14908"/>
    </source>
</evidence>
<accession>A0AAV6VVA9</accession>
<comment type="caution">
    <text evidence="3">The sequence shown here is derived from an EMBL/GenBank/DDBJ whole genome shotgun (WGS) entry which is preliminary data.</text>
</comment>
<dbReference type="InterPro" id="IPR026295">
    <property type="entry name" value="CCD81"/>
</dbReference>
<feature type="domain" description="CCDC81 HU" evidence="1">
    <location>
        <begin position="13"/>
        <end position="95"/>
    </location>
</feature>
<evidence type="ECO:0000313" key="3">
    <source>
        <dbReference type="EMBL" id="KAG8199697.1"/>
    </source>
</evidence>
<dbReference type="Pfam" id="PF14908">
    <property type="entry name" value="HU-CCDC81_euk_1"/>
    <property type="match status" value="1"/>
</dbReference>
<organism evidence="3 4">
    <name type="scientific">Oedothorax gibbosus</name>
    <dbReference type="NCBI Taxonomy" id="931172"/>
    <lineage>
        <taxon>Eukaryota</taxon>
        <taxon>Metazoa</taxon>
        <taxon>Ecdysozoa</taxon>
        <taxon>Arthropoda</taxon>
        <taxon>Chelicerata</taxon>
        <taxon>Arachnida</taxon>
        <taxon>Araneae</taxon>
        <taxon>Araneomorphae</taxon>
        <taxon>Entelegynae</taxon>
        <taxon>Araneoidea</taxon>
        <taxon>Linyphiidae</taxon>
        <taxon>Erigoninae</taxon>
        <taxon>Oedothorax</taxon>
    </lineage>
</organism>
<reference evidence="3 4" key="1">
    <citation type="journal article" date="2022" name="Nat. Ecol. Evol.">
        <title>A masculinizing supergene underlies an exaggerated male reproductive morph in a spider.</title>
        <authorList>
            <person name="Hendrickx F."/>
            <person name="De Corte Z."/>
            <person name="Sonet G."/>
            <person name="Van Belleghem S.M."/>
            <person name="Kostlbacher S."/>
            <person name="Vangestel C."/>
        </authorList>
    </citation>
    <scope>NUCLEOTIDE SEQUENCE [LARGE SCALE GENOMIC DNA]</scope>
    <source>
        <strain evidence="3">W744_W776</strain>
    </source>
</reference>
<dbReference type="InterPro" id="IPR010992">
    <property type="entry name" value="IHF-like_DNA-bd_dom_sf"/>
</dbReference>
<dbReference type="Pfam" id="PF18289">
    <property type="entry name" value="HU-CCDC81_euk_2"/>
    <property type="match status" value="1"/>
</dbReference>
<proteinExistence type="predicted"/>
<dbReference type="SUPFAM" id="SSF47729">
    <property type="entry name" value="IHF-like DNA-binding proteins"/>
    <property type="match status" value="1"/>
</dbReference>
<dbReference type="Proteomes" id="UP000827092">
    <property type="component" value="Unassembled WGS sequence"/>
</dbReference>
<dbReference type="PANTHER" id="PTHR14362:SF2">
    <property type="entry name" value="COILED-COIL DOMAIN-CONTAINING PROTEIN 81"/>
    <property type="match status" value="1"/>
</dbReference>
<name>A0AAV6VVA9_9ARAC</name>
<dbReference type="EMBL" id="JAFNEN010000025">
    <property type="protein sequence ID" value="KAG8199697.1"/>
    <property type="molecule type" value="Genomic_DNA"/>
</dbReference>